<comment type="caution">
    <text evidence="2">The sequence shown here is derived from an EMBL/GenBank/DDBJ whole genome shotgun (WGS) entry which is preliminary data.</text>
</comment>
<dbReference type="EMBL" id="JACGWN010000012">
    <property type="protein sequence ID" value="KAL0417202.1"/>
    <property type="molecule type" value="Genomic_DNA"/>
</dbReference>
<name>A0AAW2UKH9_9LAMI</name>
<proteinExistence type="predicted"/>
<feature type="domain" description="Retrotransposon gag" evidence="1">
    <location>
        <begin position="23"/>
        <end position="94"/>
    </location>
</feature>
<gene>
    <name evidence="2" type="ORF">Slati_3552100</name>
</gene>
<dbReference type="Pfam" id="PF03732">
    <property type="entry name" value="Retrotrans_gag"/>
    <property type="match status" value="1"/>
</dbReference>
<dbReference type="PANTHER" id="PTHR37610:SF40">
    <property type="entry name" value="OS01G0909600 PROTEIN"/>
    <property type="match status" value="1"/>
</dbReference>
<sequence length="129" mass="14750">MELHCKNKEEWKWQRVDCMVVSWLLSSISKDIVEAFLYTTSAHELWKELETRFGDSNGPMLYDVQKRITSLAQGEMSISTYFTKLKKMWDELAHINPLPKCTCGSSKSDGRNELCKPTDTILDGVGGEL</sequence>
<evidence type="ECO:0000259" key="1">
    <source>
        <dbReference type="Pfam" id="PF03732"/>
    </source>
</evidence>
<reference evidence="2" key="1">
    <citation type="submission" date="2020-06" db="EMBL/GenBank/DDBJ databases">
        <authorList>
            <person name="Li T."/>
            <person name="Hu X."/>
            <person name="Zhang T."/>
            <person name="Song X."/>
            <person name="Zhang H."/>
            <person name="Dai N."/>
            <person name="Sheng W."/>
            <person name="Hou X."/>
            <person name="Wei L."/>
        </authorList>
    </citation>
    <scope>NUCLEOTIDE SEQUENCE</scope>
    <source>
        <strain evidence="2">KEN1</strain>
        <tissue evidence="2">Leaf</tissue>
    </source>
</reference>
<accession>A0AAW2UKH9</accession>
<organism evidence="2">
    <name type="scientific">Sesamum latifolium</name>
    <dbReference type="NCBI Taxonomy" id="2727402"/>
    <lineage>
        <taxon>Eukaryota</taxon>
        <taxon>Viridiplantae</taxon>
        <taxon>Streptophyta</taxon>
        <taxon>Embryophyta</taxon>
        <taxon>Tracheophyta</taxon>
        <taxon>Spermatophyta</taxon>
        <taxon>Magnoliopsida</taxon>
        <taxon>eudicotyledons</taxon>
        <taxon>Gunneridae</taxon>
        <taxon>Pentapetalae</taxon>
        <taxon>asterids</taxon>
        <taxon>lamiids</taxon>
        <taxon>Lamiales</taxon>
        <taxon>Pedaliaceae</taxon>
        <taxon>Sesamum</taxon>
    </lineage>
</organism>
<dbReference type="PANTHER" id="PTHR37610">
    <property type="entry name" value="CCHC-TYPE DOMAIN-CONTAINING PROTEIN"/>
    <property type="match status" value="1"/>
</dbReference>
<evidence type="ECO:0000313" key="2">
    <source>
        <dbReference type="EMBL" id="KAL0417202.1"/>
    </source>
</evidence>
<dbReference type="AlphaFoldDB" id="A0AAW2UKH9"/>
<dbReference type="InterPro" id="IPR005162">
    <property type="entry name" value="Retrotrans_gag_dom"/>
</dbReference>
<reference evidence="2" key="2">
    <citation type="journal article" date="2024" name="Plant">
        <title>Genomic evolution and insights into agronomic trait innovations of Sesamum species.</title>
        <authorList>
            <person name="Miao H."/>
            <person name="Wang L."/>
            <person name="Qu L."/>
            <person name="Liu H."/>
            <person name="Sun Y."/>
            <person name="Le M."/>
            <person name="Wang Q."/>
            <person name="Wei S."/>
            <person name="Zheng Y."/>
            <person name="Lin W."/>
            <person name="Duan Y."/>
            <person name="Cao H."/>
            <person name="Xiong S."/>
            <person name="Wang X."/>
            <person name="Wei L."/>
            <person name="Li C."/>
            <person name="Ma Q."/>
            <person name="Ju M."/>
            <person name="Zhao R."/>
            <person name="Li G."/>
            <person name="Mu C."/>
            <person name="Tian Q."/>
            <person name="Mei H."/>
            <person name="Zhang T."/>
            <person name="Gao T."/>
            <person name="Zhang H."/>
        </authorList>
    </citation>
    <scope>NUCLEOTIDE SEQUENCE</scope>
    <source>
        <strain evidence="2">KEN1</strain>
    </source>
</reference>
<protein>
    <recommendedName>
        <fullName evidence="1">Retrotransposon gag domain-containing protein</fullName>
    </recommendedName>
</protein>